<name>A0ABN8L9Q4_9CNID</name>
<reference evidence="4 5" key="1">
    <citation type="submission" date="2022-05" db="EMBL/GenBank/DDBJ databases">
        <authorList>
            <consortium name="Genoscope - CEA"/>
            <person name="William W."/>
        </authorList>
    </citation>
    <scope>NUCLEOTIDE SEQUENCE [LARGE SCALE GENOMIC DNA]</scope>
</reference>
<feature type="coiled-coil region" evidence="1">
    <location>
        <begin position="225"/>
        <end position="262"/>
    </location>
</feature>
<evidence type="ECO:0000313" key="5">
    <source>
        <dbReference type="Proteomes" id="UP001159427"/>
    </source>
</evidence>
<dbReference type="Pfam" id="PF09772">
    <property type="entry name" value="Tmem26"/>
    <property type="match status" value="1"/>
</dbReference>
<feature type="transmembrane region" description="Helical" evidence="3">
    <location>
        <begin position="266"/>
        <end position="285"/>
    </location>
</feature>
<dbReference type="PANTHER" id="PTHR22168">
    <property type="entry name" value="TMEM26 PROTEIN"/>
    <property type="match status" value="1"/>
</dbReference>
<evidence type="ECO:0000256" key="2">
    <source>
        <dbReference type="SAM" id="MobiDB-lite"/>
    </source>
</evidence>
<keyword evidence="3" id="KW-0812">Transmembrane</keyword>
<keyword evidence="5" id="KW-1185">Reference proteome</keyword>
<keyword evidence="3" id="KW-1133">Transmembrane helix</keyword>
<dbReference type="Proteomes" id="UP001159427">
    <property type="component" value="Unassembled WGS sequence"/>
</dbReference>
<comment type="caution">
    <text evidence="4">The sequence shown here is derived from an EMBL/GenBank/DDBJ whole genome shotgun (WGS) entry which is preliminary data.</text>
</comment>
<proteinExistence type="predicted"/>
<accession>A0ABN8L9Q4</accession>
<dbReference type="PANTHER" id="PTHR22168:SF3">
    <property type="entry name" value="TRANSMEMBRANE PROTEIN 26"/>
    <property type="match status" value="1"/>
</dbReference>
<feature type="region of interest" description="Disordered" evidence="2">
    <location>
        <begin position="352"/>
        <end position="371"/>
    </location>
</feature>
<sequence>MATVLEYIAAILPRILFSGHSILALWLLVQLNPNQTIFWPFCIGLGCLFLESIYTVIFRKGVEYKYFWPSCFFYLGTLVPITWTAELRLLEGRLNNETMDAKKTMPGGIRVSQEELKKLCEIGLMLIIILSRWLLPRGSITRDQLSLLLLEYVAIAADILELFEAFEDEQVSNNREITLFTLGVFTWSLLQFTLVTTSMGSDKSQQDEADIEEEKVGVEVSGLSRKYLRKAVEAKEKQKQELRQLQFENEEAEKEMRKLELQGDRYGIIAAMFMQDVPFLILRLYLVFTYDFFKSTFLFYIGKNIISLMLMIYRLYVIHFHAKDKEIIIEKPNGFRGLSFALIGARRFKSTKNSKRNGVRKQGLFSPKLSK</sequence>
<evidence type="ECO:0000313" key="4">
    <source>
        <dbReference type="EMBL" id="CAH3013821.1"/>
    </source>
</evidence>
<dbReference type="EMBL" id="CALNXI010000003">
    <property type="protein sequence ID" value="CAH3013821.1"/>
    <property type="molecule type" value="Genomic_DNA"/>
</dbReference>
<feature type="transmembrane region" description="Helical" evidence="3">
    <location>
        <begin position="297"/>
        <end position="316"/>
    </location>
</feature>
<organism evidence="4 5">
    <name type="scientific">Porites evermanni</name>
    <dbReference type="NCBI Taxonomy" id="104178"/>
    <lineage>
        <taxon>Eukaryota</taxon>
        <taxon>Metazoa</taxon>
        <taxon>Cnidaria</taxon>
        <taxon>Anthozoa</taxon>
        <taxon>Hexacorallia</taxon>
        <taxon>Scleractinia</taxon>
        <taxon>Fungiina</taxon>
        <taxon>Poritidae</taxon>
        <taxon>Porites</taxon>
    </lineage>
</organism>
<feature type="transmembrane region" description="Helical" evidence="3">
    <location>
        <begin position="66"/>
        <end position="85"/>
    </location>
</feature>
<feature type="transmembrane region" description="Helical" evidence="3">
    <location>
        <begin position="37"/>
        <end position="57"/>
    </location>
</feature>
<feature type="transmembrane region" description="Helical" evidence="3">
    <location>
        <begin position="7"/>
        <end position="31"/>
    </location>
</feature>
<dbReference type="InterPro" id="IPR019169">
    <property type="entry name" value="Transmembrane_26"/>
</dbReference>
<keyword evidence="3" id="KW-0472">Membrane</keyword>
<keyword evidence="1" id="KW-0175">Coiled coil</keyword>
<protein>
    <recommendedName>
        <fullName evidence="6">Transmembrane protein 26</fullName>
    </recommendedName>
</protein>
<evidence type="ECO:0000256" key="1">
    <source>
        <dbReference type="SAM" id="Coils"/>
    </source>
</evidence>
<evidence type="ECO:0008006" key="6">
    <source>
        <dbReference type="Google" id="ProtNLM"/>
    </source>
</evidence>
<evidence type="ECO:0000256" key="3">
    <source>
        <dbReference type="SAM" id="Phobius"/>
    </source>
</evidence>
<gene>
    <name evidence="4" type="ORF">PEVE_00022445</name>
</gene>